<dbReference type="OrthoDB" id="320058at2"/>
<sequence>MSTGLLVIPNTGIVNILGQKDGRVGPLKAFYRTSIKPLLPGTVTATGDILTFSGLDPSTKFKVGQYICIETAPTKTLVYVADVDSTTVKMGAPDIDKDTGKHPSLSLTIATATQFRPWHLRDLGDLSEEGVKISWDEKVAPTKFAGRGETDANHFSSGGEMKISLACAEMGLEELVSAIDQSALADYDVDGNISSVSFARRLGYNFKKNADSLDLFAYGENGGISTDPRDRARIWLTNFRSAFEQQRNATSQTVINLEGFVYADEKRKKDGKPVFMSINPEAAVFDP</sequence>
<name>A0A2P2DIU6_9LEPT</name>
<reference evidence="2" key="1">
    <citation type="journal article" date="2019" name="Microbiol. Immunol.">
        <title>Molecular and phenotypic characterization of Leptospira johnsonii sp. nov., Leptospira ellinghausenii sp. nov. and Leptospira ryugenii sp. nov. isolated from soil and water in Japan.</title>
        <authorList>
            <person name="Masuzawa T."/>
            <person name="Saito M."/>
            <person name="Nakao R."/>
            <person name="Nikaido Y."/>
            <person name="Matsumoto M."/>
            <person name="Ogawa M."/>
            <person name="Yokoyama M."/>
            <person name="Hidaka Y."/>
            <person name="Tomita J."/>
            <person name="Sakakibara K."/>
            <person name="Suzuki K."/>
            <person name="Yasuda S."/>
            <person name="Sato H."/>
            <person name="Yamaguchi M."/>
            <person name="Yoshida S.I."/>
            <person name="Koizumi N."/>
            <person name="Kawamura Y."/>
        </authorList>
    </citation>
    <scope>NUCLEOTIDE SEQUENCE [LARGE SCALE GENOMIC DNA]</scope>
    <source>
        <strain evidence="2">E18</strain>
    </source>
</reference>
<protein>
    <submittedName>
        <fullName evidence="1">Uncharacterized protein</fullName>
    </submittedName>
</protein>
<evidence type="ECO:0000313" key="1">
    <source>
        <dbReference type="EMBL" id="GBF44500.1"/>
    </source>
</evidence>
<evidence type="ECO:0000313" key="2">
    <source>
        <dbReference type="Proteomes" id="UP000245206"/>
    </source>
</evidence>
<dbReference type="EMBL" id="BFAZ01000013">
    <property type="protein sequence ID" value="GBF44500.1"/>
    <property type="molecule type" value="Genomic_DNA"/>
</dbReference>
<organism evidence="1 2">
    <name type="scientific">Leptospira ellinghausenii</name>
    <dbReference type="NCBI Taxonomy" id="1917822"/>
    <lineage>
        <taxon>Bacteria</taxon>
        <taxon>Pseudomonadati</taxon>
        <taxon>Spirochaetota</taxon>
        <taxon>Spirochaetia</taxon>
        <taxon>Leptospirales</taxon>
        <taxon>Leptospiraceae</taxon>
        <taxon>Leptospira</taxon>
    </lineage>
</organism>
<accession>A0A2P2DIU6</accession>
<proteinExistence type="predicted"/>
<comment type="caution">
    <text evidence="1">The sequence shown here is derived from an EMBL/GenBank/DDBJ whole genome shotgun (WGS) entry which is preliminary data.</text>
</comment>
<dbReference type="AlphaFoldDB" id="A0A2P2DIU6"/>
<dbReference type="Proteomes" id="UP000245206">
    <property type="component" value="Unassembled WGS sequence"/>
</dbReference>
<dbReference type="RefSeq" id="WP_108961472.1">
    <property type="nucleotide sequence ID" value="NZ_BFAZ01000013.1"/>
</dbReference>
<gene>
    <name evidence="1" type="ORF">LPTSP2_38030</name>
</gene>
<keyword evidence="2" id="KW-1185">Reference proteome</keyword>